<dbReference type="Gramene" id="ORUFI03G06150.1">
    <property type="protein sequence ID" value="ORUFI03G06150.1"/>
    <property type="gene ID" value="ORUFI03G06150"/>
</dbReference>
<reference evidence="2" key="2">
    <citation type="submission" date="2015-06" db="UniProtKB">
        <authorList>
            <consortium name="EnsemblPlants"/>
        </authorList>
    </citation>
    <scope>IDENTIFICATION</scope>
</reference>
<name>A0A0E0NQQ3_ORYRU</name>
<dbReference type="EnsemblPlants" id="ORUFI03G06150.1">
    <property type="protein sequence ID" value="ORUFI03G06150.1"/>
    <property type="gene ID" value="ORUFI03G06150"/>
</dbReference>
<dbReference type="AlphaFoldDB" id="A0A0E0NQQ3"/>
<evidence type="ECO:0000313" key="3">
    <source>
        <dbReference type="Proteomes" id="UP000008022"/>
    </source>
</evidence>
<organism evidence="2 3">
    <name type="scientific">Oryza rufipogon</name>
    <name type="common">Brownbeard rice</name>
    <name type="synonym">Asian wild rice</name>
    <dbReference type="NCBI Taxonomy" id="4529"/>
    <lineage>
        <taxon>Eukaryota</taxon>
        <taxon>Viridiplantae</taxon>
        <taxon>Streptophyta</taxon>
        <taxon>Embryophyta</taxon>
        <taxon>Tracheophyta</taxon>
        <taxon>Spermatophyta</taxon>
        <taxon>Magnoliopsida</taxon>
        <taxon>Liliopsida</taxon>
        <taxon>Poales</taxon>
        <taxon>Poaceae</taxon>
        <taxon>BOP clade</taxon>
        <taxon>Oryzoideae</taxon>
        <taxon>Oryzeae</taxon>
        <taxon>Oryzinae</taxon>
        <taxon>Oryza</taxon>
    </lineage>
</organism>
<evidence type="ECO:0000256" key="1">
    <source>
        <dbReference type="SAM" id="MobiDB-lite"/>
    </source>
</evidence>
<feature type="region of interest" description="Disordered" evidence="1">
    <location>
        <begin position="1"/>
        <end position="22"/>
    </location>
</feature>
<sequence length="67" mass="7548">MRPDRLRQPAPGPQLERRLPQEVPERVPQALLHPHVASPTVSHRCLYLVFGTNHQALLVPNAILITT</sequence>
<dbReference type="HOGENOM" id="CLU_2816929_0_0_1"/>
<dbReference type="Proteomes" id="UP000008022">
    <property type="component" value="Unassembled WGS sequence"/>
</dbReference>
<reference evidence="3" key="1">
    <citation type="submission" date="2013-06" db="EMBL/GenBank/DDBJ databases">
        <authorList>
            <person name="Zhao Q."/>
        </authorList>
    </citation>
    <scope>NUCLEOTIDE SEQUENCE</scope>
    <source>
        <strain evidence="3">cv. W1943</strain>
    </source>
</reference>
<accession>A0A0E0NQQ3</accession>
<proteinExistence type="predicted"/>
<protein>
    <submittedName>
        <fullName evidence="2">Uncharacterized protein</fullName>
    </submittedName>
</protein>
<evidence type="ECO:0000313" key="2">
    <source>
        <dbReference type="EnsemblPlants" id="ORUFI03G06150.1"/>
    </source>
</evidence>
<keyword evidence="3" id="KW-1185">Reference proteome</keyword>